<keyword evidence="5 7" id="KW-1133">Transmembrane helix</keyword>
<evidence type="ECO:0000313" key="10">
    <source>
        <dbReference type="Proteomes" id="UP000244978"/>
    </source>
</evidence>
<feature type="transmembrane region" description="Helical" evidence="7">
    <location>
        <begin position="95"/>
        <end position="121"/>
    </location>
</feature>
<dbReference type="InterPro" id="IPR035906">
    <property type="entry name" value="MetI-like_sf"/>
</dbReference>
<evidence type="ECO:0000313" key="9">
    <source>
        <dbReference type="EMBL" id="PWB97754.1"/>
    </source>
</evidence>
<reference evidence="10" key="1">
    <citation type="submission" date="2018-04" db="EMBL/GenBank/DDBJ databases">
        <authorList>
            <person name="Liu S."/>
            <person name="Wang Z."/>
            <person name="Li J."/>
        </authorList>
    </citation>
    <scope>NUCLEOTIDE SEQUENCE [LARGE SCALE GENOMIC DNA]</scope>
    <source>
        <strain evidence="10">S1194</strain>
    </source>
</reference>
<comment type="similarity">
    <text evidence="7">Belongs to the binding-protein-dependent transport system permease family.</text>
</comment>
<keyword evidence="2 7" id="KW-0813">Transport</keyword>
<keyword evidence="3" id="KW-1003">Cell membrane</keyword>
<dbReference type="EMBL" id="QEEX01000001">
    <property type="protein sequence ID" value="PWB97754.1"/>
    <property type="molecule type" value="Genomic_DNA"/>
</dbReference>
<dbReference type="InterPro" id="IPR000515">
    <property type="entry name" value="MetI-like"/>
</dbReference>
<feature type="domain" description="ABC transmembrane type-1" evidence="8">
    <location>
        <begin position="95"/>
        <end position="299"/>
    </location>
</feature>
<sequence>MIRLLLWRLALAVPLLVIVSLLTFLLIAVAPGDPAATVLGNSITDERLAEVRAQLGLDQPLLVQYWNWVSSAFQGDLGKSLLTSQPVMATIGQRIGVTMSLVVFALIVSTVGGLLIGMVGALRGGWVSRLLEWVAVVASAVPPFWLGFLLVTWFAIQAPLFPATGYITPAHSIQGWLHSLVLPVATLVAAPMMGIAKQTKDSMQESLAKDFVAALRADGMSERRIIWRHVLRNAAIPIVTLVGVFFIAMLGGTVFAETVFSLPGLGSLVVSSAQTGDFPVIQGVVVVLCLGVVIVNFLVEIAYGWLNPKARTT</sequence>
<keyword evidence="4 7" id="KW-0812">Transmembrane</keyword>
<dbReference type="Pfam" id="PF19300">
    <property type="entry name" value="BPD_transp_1_N"/>
    <property type="match status" value="1"/>
</dbReference>
<proteinExistence type="inferred from homology"/>
<name>A0A2U1T1K4_9MICO</name>
<feature type="transmembrane region" description="Helical" evidence="7">
    <location>
        <begin position="176"/>
        <end position="196"/>
    </location>
</feature>
<organism evidence="9 10">
    <name type="scientific">Homoserinimonas hongtaonis</name>
    <dbReference type="NCBI Taxonomy" id="2079791"/>
    <lineage>
        <taxon>Bacteria</taxon>
        <taxon>Bacillati</taxon>
        <taxon>Actinomycetota</taxon>
        <taxon>Actinomycetes</taxon>
        <taxon>Micrococcales</taxon>
        <taxon>Microbacteriaceae</taxon>
        <taxon>Homoserinimonas</taxon>
    </lineage>
</organism>
<protein>
    <submittedName>
        <fullName evidence="9">ABC transporter permease</fullName>
    </submittedName>
</protein>
<evidence type="ECO:0000256" key="6">
    <source>
        <dbReference type="ARBA" id="ARBA00023136"/>
    </source>
</evidence>
<feature type="transmembrane region" description="Helical" evidence="7">
    <location>
        <begin position="234"/>
        <end position="260"/>
    </location>
</feature>
<evidence type="ECO:0000256" key="3">
    <source>
        <dbReference type="ARBA" id="ARBA00022475"/>
    </source>
</evidence>
<dbReference type="PROSITE" id="PS50928">
    <property type="entry name" value="ABC_TM1"/>
    <property type="match status" value="1"/>
</dbReference>
<dbReference type="PANTHER" id="PTHR43163">
    <property type="entry name" value="DIPEPTIDE TRANSPORT SYSTEM PERMEASE PROTEIN DPPB-RELATED"/>
    <property type="match status" value="1"/>
</dbReference>
<dbReference type="Gene3D" id="1.10.3720.10">
    <property type="entry name" value="MetI-like"/>
    <property type="match status" value="1"/>
</dbReference>
<comment type="subcellular location">
    <subcellularLocation>
        <location evidence="1 7">Cell membrane</location>
        <topology evidence="1 7">Multi-pass membrane protein</topology>
    </subcellularLocation>
</comment>
<keyword evidence="6 7" id="KW-0472">Membrane</keyword>
<evidence type="ECO:0000256" key="7">
    <source>
        <dbReference type="RuleBase" id="RU363032"/>
    </source>
</evidence>
<dbReference type="SUPFAM" id="SSF161098">
    <property type="entry name" value="MetI-like"/>
    <property type="match status" value="1"/>
</dbReference>
<dbReference type="PANTHER" id="PTHR43163:SF6">
    <property type="entry name" value="DIPEPTIDE TRANSPORT SYSTEM PERMEASE PROTEIN DPPB-RELATED"/>
    <property type="match status" value="1"/>
</dbReference>
<feature type="transmembrane region" description="Helical" evidence="7">
    <location>
        <begin position="133"/>
        <end position="156"/>
    </location>
</feature>
<evidence type="ECO:0000256" key="5">
    <source>
        <dbReference type="ARBA" id="ARBA00022989"/>
    </source>
</evidence>
<dbReference type="GO" id="GO:0005886">
    <property type="term" value="C:plasma membrane"/>
    <property type="evidence" value="ECO:0007669"/>
    <property type="project" value="UniProtKB-SubCell"/>
</dbReference>
<dbReference type="RefSeq" id="WP_108997647.1">
    <property type="nucleotide sequence ID" value="NZ_QEEX01000001.1"/>
</dbReference>
<comment type="caution">
    <text evidence="9">The sequence shown here is derived from an EMBL/GenBank/DDBJ whole genome shotgun (WGS) entry which is preliminary data.</text>
</comment>
<dbReference type="InterPro" id="IPR045621">
    <property type="entry name" value="BPD_transp_1_N"/>
</dbReference>
<keyword evidence="10" id="KW-1185">Reference proteome</keyword>
<accession>A0A2U1T1K4</accession>
<evidence type="ECO:0000256" key="2">
    <source>
        <dbReference type="ARBA" id="ARBA00022448"/>
    </source>
</evidence>
<dbReference type="Pfam" id="PF00528">
    <property type="entry name" value="BPD_transp_1"/>
    <property type="match status" value="1"/>
</dbReference>
<evidence type="ECO:0000256" key="4">
    <source>
        <dbReference type="ARBA" id="ARBA00022692"/>
    </source>
</evidence>
<feature type="transmembrane region" description="Helical" evidence="7">
    <location>
        <begin position="280"/>
        <end position="306"/>
    </location>
</feature>
<dbReference type="Proteomes" id="UP000244978">
    <property type="component" value="Unassembled WGS sequence"/>
</dbReference>
<dbReference type="AlphaFoldDB" id="A0A2U1T1K4"/>
<gene>
    <name evidence="9" type="ORF">DF220_07875</name>
</gene>
<evidence type="ECO:0000259" key="8">
    <source>
        <dbReference type="PROSITE" id="PS50928"/>
    </source>
</evidence>
<dbReference type="CDD" id="cd06261">
    <property type="entry name" value="TM_PBP2"/>
    <property type="match status" value="1"/>
</dbReference>
<evidence type="ECO:0000256" key="1">
    <source>
        <dbReference type="ARBA" id="ARBA00004651"/>
    </source>
</evidence>
<dbReference type="GO" id="GO:0055085">
    <property type="term" value="P:transmembrane transport"/>
    <property type="evidence" value="ECO:0007669"/>
    <property type="project" value="InterPro"/>
</dbReference>